<gene>
    <name evidence="2" type="ORF">NBR_LOCUS22519</name>
</gene>
<evidence type="ECO:0000313" key="2">
    <source>
        <dbReference type="EMBL" id="VDL87417.1"/>
    </source>
</evidence>
<feature type="transmembrane region" description="Helical" evidence="1">
    <location>
        <begin position="101"/>
        <end position="121"/>
    </location>
</feature>
<feature type="transmembrane region" description="Helical" evidence="1">
    <location>
        <begin position="69"/>
        <end position="89"/>
    </location>
</feature>
<organism evidence="4">
    <name type="scientific">Nippostrongylus brasiliensis</name>
    <name type="common">Rat hookworm</name>
    <dbReference type="NCBI Taxonomy" id="27835"/>
    <lineage>
        <taxon>Eukaryota</taxon>
        <taxon>Metazoa</taxon>
        <taxon>Ecdysozoa</taxon>
        <taxon>Nematoda</taxon>
        <taxon>Chromadorea</taxon>
        <taxon>Rhabditida</taxon>
        <taxon>Rhabditina</taxon>
        <taxon>Rhabditomorpha</taxon>
        <taxon>Strongyloidea</taxon>
        <taxon>Heligmosomidae</taxon>
        <taxon>Nippostrongylus</taxon>
    </lineage>
</organism>
<dbReference type="AlphaFoldDB" id="A0A0N4YZ46"/>
<name>A0A0N4YZ46_NIPBR</name>
<dbReference type="Proteomes" id="UP000271162">
    <property type="component" value="Unassembled WGS sequence"/>
</dbReference>
<keyword evidence="1" id="KW-1133">Transmembrane helix</keyword>
<feature type="transmembrane region" description="Helical" evidence="1">
    <location>
        <begin position="12"/>
        <end position="36"/>
    </location>
</feature>
<dbReference type="WBParaSite" id="NBR_0002251801-mRNA-1">
    <property type="protein sequence ID" value="NBR_0002251801-mRNA-1"/>
    <property type="gene ID" value="NBR_0002251801"/>
</dbReference>
<reference evidence="4" key="1">
    <citation type="submission" date="2017-02" db="UniProtKB">
        <authorList>
            <consortium name="WormBaseParasite"/>
        </authorList>
    </citation>
    <scope>IDENTIFICATION</scope>
</reference>
<evidence type="ECO:0000256" key="1">
    <source>
        <dbReference type="SAM" id="Phobius"/>
    </source>
</evidence>
<evidence type="ECO:0000313" key="3">
    <source>
        <dbReference type="Proteomes" id="UP000271162"/>
    </source>
</evidence>
<proteinExistence type="predicted"/>
<reference evidence="2 3" key="2">
    <citation type="submission" date="2018-11" db="EMBL/GenBank/DDBJ databases">
        <authorList>
            <consortium name="Pathogen Informatics"/>
        </authorList>
    </citation>
    <scope>NUCLEOTIDE SEQUENCE [LARGE SCALE GENOMIC DNA]</scope>
</reference>
<accession>A0A0N4YZ46</accession>
<evidence type="ECO:0000313" key="4">
    <source>
        <dbReference type="WBParaSite" id="NBR_0002251801-mRNA-1"/>
    </source>
</evidence>
<keyword evidence="1" id="KW-0812">Transmembrane</keyword>
<feature type="transmembrane region" description="Helical" evidence="1">
    <location>
        <begin position="127"/>
        <end position="146"/>
    </location>
</feature>
<sequence length="225" mass="25224">MTPNLLSCFVRRVLFPIAVSAVFAPITVKSLCIWRAEVLASRGEVTFVVSAYHGDAWRCAPGDNFEHRILWSSILTGLMIVTALVFSTLTVRRVESRQNILISVLAIGIIVSLYIGLPLIAYRRRDIIFAAVQLALCFVIVLISYCRRAFDAGDNDSSNISLVPSSGRQSQQIQPPYWVDTRMNRLTQQKNYEIYNTAATVQQRKAEEGERNLLHGVYSDRATAV</sequence>
<protein>
    <submittedName>
        <fullName evidence="4">Transmembrane protein</fullName>
    </submittedName>
</protein>
<dbReference type="EMBL" id="UYSL01028258">
    <property type="protein sequence ID" value="VDL87417.1"/>
    <property type="molecule type" value="Genomic_DNA"/>
</dbReference>
<keyword evidence="3" id="KW-1185">Reference proteome</keyword>
<keyword evidence="1" id="KW-0472">Membrane</keyword>